<dbReference type="AlphaFoldDB" id="A0A1I0SKH1"/>
<reference evidence="1 2" key="1">
    <citation type="journal article" date="2020" name="Microbiol. Resour. Announc.">
        <title>Complete genome sequence of Pseudomonas otitidis strain MrB4, isolated from Lake Biwa in Japan.</title>
        <authorList>
            <person name="Miyazaki K."/>
            <person name="Hase E."/>
            <person name="Maruya T."/>
        </authorList>
    </citation>
    <scope>NUCLEOTIDE SEQUENCE [LARGE SCALE GENOMIC DNA]</scope>
    <source>
        <strain evidence="1 2">MrB4</strain>
    </source>
</reference>
<accession>A0A1I0SKH1</accession>
<dbReference type="RefSeq" id="WP_107328464.1">
    <property type="nucleotide sequence ID" value="NZ_CP133395.1"/>
</dbReference>
<protein>
    <submittedName>
        <fullName evidence="1">Uncharacterized protein</fullName>
    </submittedName>
</protein>
<dbReference type="Proteomes" id="UP000501237">
    <property type="component" value="Chromosome"/>
</dbReference>
<dbReference type="KEGG" id="poj:PtoMrB4_03180"/>
<dbReference type="EMBL" id="AP022642">
    <property type="protein sequence ID" value="BCA26341.1"/>
    <property type="molecule type" value="Genomic_DNA"/>
</dbReference>
<gene>
    <name evidence="1" type="ORF">PtoMrB4_03180</name>
</gene>
<name>A0A1I0SKH1_9GAMM</name>
<proteinExistence type="predicted"/>
<sequence length="147" mass="15527">MMDADLLLGLNGLAIALLMAVALLLFWFVLRAWHGALPGWAPSPRQAALFGVPALLLLGLAAPVSGWLVLDQRGIPLGLTWVLGSSLLYLLAGIAWLLASRRLLVLHAGPAELAAPRGRFLGFSLGYAALGLILLLVILGLILVRPV</sequence>
<dbReference type="STRING" id="319939.SAMN05216263_101206"/>
<organism evidence="1 2">
    <name type="scientific">Metapseudomonas otitidis</name>
    <dbReference type="NCBI Taxonomy" id="319939"/>
    <lineage>
        <taxon>Bacteria</taxon>
        <taxon>Pseudomonadati</taxon>
        <taxon>Pseudomonadota</taxon>
        <taxon>Gammaproteobacteria</taxon>
        <taxon>Pseudomonadales</taxon>
        <taxon>Pseudomonadaceae</taxon>
        <taxon>Metapseudomonas</taxon>
    </lineage>
</organism>
<evidence type="ECO:0000313" key="1">
    <source>
        <dbReference type="EMBL" id="BCA26341.1"/>
    </source>
</evidence>
<evidence type="ECO:0000313" key="2">
    <source>
        <dbReference type="Proteomes" id="UP000501237"/>
    </source>
</evidence>